<name>I6YA96_MYCWM</name>
<evidence type="ECO:0000313" key="1">
    <source>
        <dbReference type="EMBL" id="AFN64866.1"/>
    </source>
</evidence>
<dbReference type="KEGG" id="mwe:WEN_00295"/>
<accession>I6YA96</accession>
<organism evidence="1 2">
    <name type="scientific">Mycoplasma wenyonii (strain Massachusetts)</name>
    <name type="common">Eperythrozoon wenyonii</name>
    <dbReference type="NCBI Taxonomy" id="1197325"/>
    <lineage>
        <taxon>Bacteria</taxon>
        <taxon>Bacillati</taxon>
        <taxon>Mycoplasmatota</taxon>
        <taxon>Mollicutes</taxon>
        <taxon>Mycoplasmataceae</taxon>
        <taxon>Mycoplasma</taxon>
    </lineage>
</organism>
<dbReference type="HOGENOM" id="CLU_1584705_0_0_14"/>
<dbReference type="STRING" id="1197325.WEN_00295"/>
<reference evidence="1 2" key="1">
    <citation type="journal article" date="2012" name="J. Bacteriol.">
        <title>Complete genome sequence of Mycoplasma wenyonii strain Massachusetts.</title>
        <authorList>
            <person name="Dos Santos A.P."/>
            <person name="Guimaraes A.M."/>
            <person name="do Nascimento N.C."/>
            <person name="Sanmiguel P.J."/>
            <person name="Messick J.B."/>
        </authorList>
    </citation>
    <scope>NUCLEOTIDE SEQUENCE [LARGE SCALE GENOMIC DNA]</scope>
    <source>
        <strain evidence="1 2">Massachusetts</strain>
    </source>
</reference>
<evidence type="ECO:0000313" key="2">
    <source>
        <dbReference type="Proteomes" id="UP000009005"/>
    </source>
</evidence>
<sequence>MHTFSFSKERKKFLKLLILSGVAMGGAGLGMSLIPFSKLFGKDNKKKIGSWYPRFVLGSNNDGRELFIEAEELLKRGGGEIPFEKMIMKYGTKQLLTYDVLVKGCEGGDKYHIARHVWDTEYQLDSGQKIFWDQMGQNSCSKLQNLKTALQLNFTKKTNGNSAGGGHF</sequence>
<proteinExistence type="predicted"/>
<dbReference type="Proteomes" id="UP000009005">
    <property type="component" value="Chromosome"/>
</dbReference>
<dbReference type="AlphaFoldDB" id="I6YA96"/>
<gene>
    <name evidence="1" type="ordered locus">WEN_00295</name>
</gene>
<dbReference type="EMBL" id="CP003703">
    <property type="protein sequence ID" value="AFN64866.1"/>
    <property type="molecule type" value="Genomic_DNA"/>
</dbReference>
<keyword evidence="2" id="KW-1185">Reference proteome</keyword>
<protein>
    <submittedName>
        <fullName evidence="1">Uncharacterized protein</fullName>
    </submittedName>
</protein>
<dbReference type="PATRIC" id="fig|1197325.3.peg.66"/>